<name>A0A517SCA6_9PLAN</name>
<dbReference type="AlphaFoldDB" id="A0A517SCA6"/>
<evidence type="ECO:0000313" key="2">
    <source>
        <dbReference type="Proteomes" id="UP000315700"/>
    </source>
</evidence>
<evidence type="ECO:0000313" key="1">
    <source>
        <dbReference type="EMBL" id="QDT53753.1"/>
    </source>
</evidence>
<proteinExistence type="predicted"/>
<reference evidence="1 2" key="1">
    <citation type="submission" date="2019-02" db="EMBL/GenBank/DDBJ databases">
        <title>Deep-cultivation of Planctomycetes and their phenomic and genomic characterization uncovers novel biology.</title>
        <authorList>
            <person name="Wiegand S."/>
            <person name="Jogler M."/>
            <person name="Boedeker C."/>
            <person name="Pinto D."/>
            <person name="Vollmers J."/>
            <person name="Rivas-Marin E."/>
            <person name="Kohn T."/>
            <person name="Peeters S.H."/>
            <person name="Heuer A."/>
            <person name="Rast P."/>
            <person name="Oberbeckmann S."/>
            <person name="Bunk B."/>
            <person name="Jeske O."/>
            <person name="Meyerdierks A."/>
            <person name="Storesund J.E."/>
            <person name="Kallscheuer N."/>
            <person name="Luecker S."/>
            <person name="Lage O.M."/>
            <person name="Pohl T."/>
            <person name="Merkel B.J."/>
            <person name="Hornburger P."/>
            <person name="Mueller R.-W."/>
            <person name="Bruemmer F."/>
            <person name="Labrenz M."/>
            <person name="Spormann A.M."/>
            <person name="Op den Camp H."/>
            <person name="Overmann J."/>
            <person name="Amann R."/>
            <person name="Jetten M.S.M."/>
            <person name="Mascher T."/>
            <person name="Medema M.H."/>
            <person name="Devos D.P."/>
            <person name="Kaster A.-K."/>
            <person name="Ovreas L."/>
            <person name="Rohde M."/>
            <person name="Galperin M.Y."/>
            <person name="Jogler C."/>
        </authorList>
    </citation>
    <scope>NUCLEOTIDE SEQUENCE [LARGE SCALE GENOMIC DNA]</scope>
    <source>
        <strain evidence="1 2">Pan44</strain>
    </source>
</reference>
<sequence length="101" mass="11704">MSKSNTRNRRNSCLNRRFCRRVAKKQREIIPPHNRPPPWSPSRQECPTLKSPIQALARVQNSDGERTATWPVKLCEVLVPCLIRTPHFNVQSLVWPLLSAH</sequence>
<dbReference type="EMBL" id="CP036271">
    <property type="protein sequence ID" value="QDT53753.1"/>
    <property type="molecule type" value="Genomic_DNA"/>
</dbReference>
<gene>
    <name evidence="1" type="ORF">Pan44_17760</name>
</gene>
<protein>
    <submittedName>
        <fullName evidence="1">Uncharacterized protein</fullName>
    </submittedName>
</protein>
<dbReference type="InParanoid" id="A0A517SCA6"/>
<dbReference type="KEGG" id="ccos:Pan44_17760"/>
<keyword evidence="2" id="KW-1185">Reference proteome</keyword>
<dbReference type="Proteomes" id="UP000315700">
    <property type="component" value="Chromosome"/>
</dbReference>
<accession>A0A517SCA6</accession>
<organism evidence="1 2">
    <name type="scientific">Caulifigura coniformis</name>
    <dbReference type="NCBI Taxonomy" id="2527983"/>
    <lineage>
        <taxon>Bacteria</taxon>
        <taxon>Pseudomonadati</taxon>
        <taxon>Planctomycetota</taxon>
        <taxon>Planctomycetia</taxon>
        <taxon>Planctomycetales</taxon>
        <taxon>Planctomycetaceae</taxon>
        <taxon>Caulifigura</taxon>
    </lineage>
</organism>